<dbReference type="PANTHER" id="PTHR16557">
    <property type="entry name" value="ALKYLATED DNA REPAIR PROTEIN ALKB-RELATED"/>
    <property type="match status" value="1"/>
</dbReference>
<accession>A0A699KHA9</accession>
<feature type="domain" description="Alpha-ketoglutarate-dependent dioxygenase AlkB-like" evidence="7">
    <location>
        <begin position="56"/>
        <end position="107"/>
    </location>
</feature>
<protein>
    <submittedName>
        <fullName evidence="8">Alpha-ketoglutarate-dependent dioxygenase AlkB</fullName>
    </submittedName>
</protein>
<dbReference type="GO" id="GO:0035513">
    <property type="term" value="P:oxidative RNA demethylation"/>
    <property type="evidence" value="ECO:0007669"/>
    <property type="project" value="TreeGrafter"/>
</dbReference>
<reference evidence="8" key="1">
    <citation type="journal article" date="2019" name="Sci. Rep.">
        <title>Draft genome of Tanacetum cinerariifolium, the natural source of mosquito coil.</title>
        <authorList>
            <person name="Yamashiro T."/>
            <person name="Shiraishi A."/>
            <person name="Satake H."/>
            <person name="Nakayama K."/>
        </authorList>
    </citation>
    <scope>NUCLEOTIDE SEQUENCE</scope>
</reference>
<evidence type="ECO:0000256" key="3">
    <source>
        <dbReference type="ARBA" id="ARBA00022964"/>
    </source>
</evidence>
<organism evidence="8">
    <name type="scientific">Tanacetum cinerariifolium</name>
    <name type="common">Dalmatian daisy</name>
    <name type="synonym">Chrysanthemum cinerariifolium</name>
    <dbReference type="NCBI Taxonomy" id="118510"/>
    <lineage>
        <taxon>Eukaryota</taxon>
        <taxon>Viridiplantae</taxon>
        <taxon>Streptophyta</taxon>
        <taxon>Embryophyta</taxon>
        <taxon>Tracheophyta</taxon>
        <taxon>Spermatophyta</taxon>
        <taxon>Magnoliopsida</taxon>
        <taxon>eudicotyledons</taxon>
        <taxon>Gunneridae</taxon>
        <taxon>Pentapetalae</taxon>
        <taxon>asterids</taxon>
        <taxon>campanulids</taxon>
        <taxon>Asterales</taxon>
        <taxon>Asteraceae</taxon>
        <taxon>Asteroideae</taxon>
        <taxon>Anthemideae</taxon>
        <taxon>Anthemidinae</taxon>
        <taxon>Tanacetum</taxon>
    </lineage>
</organism>
<dbReference type="InterPro" id="IPR027450">
    <property type="entry name" value="AlkB-like"/>
</dbReference>
<dbReference type="Pfam" id="PF13532">
    <property type="entry name" value="2OG-FeII_Oxy_2"/>
    <property type="match status" value="1"/>
</dbReference>
<comment type="similarity">
    <text evidence="1">Belongs to the alkB family.</text>
</comment>
<dbReference type="PANTHER" id="PTHR16557:SF11">
    <property type="entry name" value="ALPHA-KETOGLUTARATE-DEPENDENT DIOXYGENASE ALKB"/>
    <property type="match status" value="1"/>
</dbReference>
<keyword evidence="5 6" id="KW-0408">Iron</keyword>
<comment type="cofactor">
    <cofactor evidence="6">
        <name>Fe(2+)</name>
        <dbReference type="ChEBI" id="CHEBI:29033"/>
    </cofactor>
    <text evidence="6">Binds 1 Fe(2+) ion per subunit.</text>
</comment>
<proteinExistence type="inferred from homology"/>
<dbReference type="GO" id="GO:0035515">
    <property type="term" value="F:oxidative RNA demethylase activity"/>
    <property type="evidence" value="ECO:0007669"/>
    <property type="project" value="TreeGrafter"/>
</dbReference>
<dbReference type="EMBL" id="BKCJ010507309">
    <property type="protein sequence ID" value="GFA88553.1"/>
    <property type="molecule type" value="Genomic_DNA"/>
</dbReference>
<dbReference type="GO" id="GO:0008198">
    <property type="term" value="F:ferrous iron binding"/>
    <property type="evidence" value="ECO:0007669"/>
    <property type="project" value="TreeGrafter"/>
</dbReference>
<dbReference type="InterPro" id="IPR037151">
    <property type="entry name" value="AlkB-like_sf"/>
</dbReference>
<dbReference type="InterPro" id="IPR004574">
    <property type="entry name" value="Alkb"/>
</dbReference>
<keyword evidence="2 6" id="KW-0479">Metal-binding</keyword>
<evidence type="ECO:0000256" key="6">
    <source>
        <dbReference type="PIRSR" id="PIRSR604574-2"/>
    </source>
</evidence>
<dbReference type="AlphaFoldDB" id="A0A699KHA9"/>
<evidence type="ECO:0000256" key="1">
    <source>
        <dbReference type="ARBA" id="ARBA00007879"/>
    </source>
</evidence>
<evidence type="ECO:0000256" key="2">
    <source>
        <dbReference type="ARBA" id="ARBA00022723"/>
    </source>
</evidence>
<evidence type="ECO:0000313" key="8">
    <source>
        <dbReference type="EMBL" id="GFA88553.1"/>
    </source>
</evidence>
<dbReference type="GO" id="GO:0005737">
    <property type="term" value="C:cytoplasm"/>
    <property type="evidence" value="ECO:0007669"/>
    <property type="project" value="TreeGrafter"/>
</dbReference>
<keyword evidence="4" id="KW-0560">Oxidoreductase</keyword>
<comment type="caution">
    <text evidence="8">The sequence shown here is derived from an EMBL/GenBank/DDBJ whole genome shotgun (WGS) entry which is preliminary data.</text>
</comment>
<evidence type="ECO:0000256" key="5">
    <source>
        <dbReference type="ARBA" id="ARBA00023004"/>
    </source>
</evidence>
<evidence type="ECO:0000259" key="7">
    <source>
        <dbReference type="Pfam" id="PF13532"/>
    </source>
</evidence>
<keyword evidence="3 8" id="KW-0223">Dioxygenase</keyword>
<gene>
    <name evidence="8" type="ORF">Tci_660525</name>
</gene>
<name>A0A699KHA9_TANCI</name>
<sequence length="164" mass="18641">GYNVLLPHNKIPDAFSQLAKKMAAPAMPVGEDFQPEVAIVICWVVTLMNWKWIRANLFLGCKAIFLLEGKSRTDEPLAMFLRTGMVVLMSGEARERFHCVPQIFNDAEHAEIGSLEKQLSDEDNIVTWNTSKLQIININKCLNKSLINYKCILIFLMFLTINVI</sequence>
<feature type="binding site" evidence="6">
    <location>
        <position position="98"/>
    </location>
    <ligand>
        <name>Fe cation</name>
        <dbReference type="ChEBI" id="CHEBI:24875"/>
        <note>catalytic</note>
    </ligand>
</feature>
<dbReference type="Gene3D" id="2.60.120.590">
    <property type="entry name" value="Alpha-ketoglutarate-dependent dioxygenase AlkB-like"/>
    <property type="match status" value="1"/>
</dbReference>
<evidence type="ECO:0000256" key="4">
    <source>
        <dbReference type="ARBA" id="ARBA00023002"/>
    </source>
</evidence>
<dbReference type="SUPFAM" id="SSF51197">
    <property type="entry name" value="Clavaminate synthase-like"/>
    <property type="match status" value="1"/>
</dbReference>
<dbReference type="GO" id="GO:0035516">
    <property type="term" value="F:broad specificity oxidative DNA demethylase activity"/>
    <property type="evidence" value="ECO:0007669"/>
    <property type="project" value="TreeGrafter"/>
</dbReference>
<feature type="non-terminal residue" evidence="8">
    <location>
        <position position="1"/>
    </location>
</feature>